<dbReference type="VEuPathDB" id="FungiDB:TRIVIDRAFT_111995"/>
<name>G9MUU9_HYPVG</name>
<evidence type="ECO:0000313" key="2">
    <source>
        <dbReference type="EMBL" id="EHK21764.1"/>
    </source>
</evidence>
<evidence type="ECO:0000256" key="1">
    <source>
        <dbReference type="SAM" id="SignalP"/>
    </source>
</evidence>
<gene>
    <name evidence="2" type="ORF">TRIVIDRAFT_111995</name>
</gene>
<accession>G9MUU9</accession>
<dbReference type="InParanoid" id="G9MUU9"/>
<reference evidence="2 3" key="1">
    <citation type="journal article" date="2011" name="Genome Biol.">
        <title>Comparative genome sequence analysis underscores mycoparasitism as the ancestral life style of Trichoderma.</title>
        <authorList>
            <person name="Kubicek C.P."/>
            <person name="Herrera-Estrella A."/>
            <person name="Seidl-Seiboth V."/>
            <person name="Martinez D.A."/>
            <person name="Druzhinina I.S."/>
            <person name="Thon M."/>
            <person name="Zeilinger S."/>
            <person name="Casas-Flores S."/>
            <person name="Horwitz B.A."/>
            <person name="Mukherjee P.K."/>
            <person name="Mukherjee M."/>
            <person name="Kredics L."/>
            <person name="Alcaraz L.D."/>
            <person name="Aerts A."/>
            <person name="Antal Z."/>
            <person name="Atanasova L."/>
            <person name="Cervantes-Badillo M.G."/>
            <person name="Challacombe J."/>
            <person name="Chertkov O."/>
            <person name="McCluskey K."/>
            <person name="Coulpier F."/>
            <person name="Deshpande N."/>
            <person name="von Doehren H."/>
            <person name="Ebbole D.J."/>
            <person name="Esquivel-Naranjo E.U."/>
            <person name="Fekete E."/>
            <person name="Flipphi M."/>
            <person name="Glaser F."/>
            <person name="Gomez-Rodriguez E.Y."/>
            <person name="Gruber S."/>
            <person name="Han C."/>
            <person name="Henrissat B."/>
            <person name="Hermosa R."/>
            <person name="Hernandez-Onate M."/>
            <person name="Karaffa L."/>
            <person name="Kosti I."/>
            <person name="Le Crom S."/>
            <person name="Lindquist E."/>
            <person name="Lucas S."/>
            <person name="Luebeck M."/>
            <person name="Luebeck P.S."/>
            <person name="Margeot A."/>
            <person name="Metz B."/>
            <person name="Misra M."/>
            <person name="Nevalainen H."/>
            <person name="Omann M."/>
            <person name="Packer N."/>
            <person name="Perrone G."/>
            <person name="Uresti-Rivera E.E."/>
            <person name="Salamov A."/>
            <person name="Schmoll M."/>
            <person name="Seiboth B."/>
            <person name="Shapiro H."/>
            <person name="Sukno S."/>
            <person name="Tamayo-Ramos J.A."/>
            <person name="Tisch D."/>
            <person name="Wiest A."/>
            <person name="Wilkinson H.H."/>
            <person name="Zhang M."/>
            <person name="Coutinho P.M."/>
            <person name="Kenerley C.M."/>
            <person name="Monte E."/>
            <person name="Baker S.E."/>
            <person name="Grigoriev I.V."/>
        </authorList>
    </citation>
    <scope>NUCLEOTIDE SEQUENCE [LARGE SCALE GENOMIC DNA]</scope>
    <source>
        <strain evidence="3">Gv29-8 / FGSC 10586</strain>
    </source>
</reference>
<dbReference type="HOGENOM" id="CLU_150815_0_0_1"/>
<organism evidence="2 3">
    <name type="scientific">Hypocrea virens (strain Gv29-8 / FGSC 10586)</name>
    <name type="common">Gliocladium virens</name>
    <name type="synonym">Trichoderma virens</name>
    <dbReference type="NCBI Taxonomy" id="413071"/>
    <lineage>
        <taxon>Eukaryota</taxon>
        <taxon>Fungi</taxon>
        <taxon>Dikarya</taxon>
        <taxon>Ascomycota</taxon>
        <taxon>Pezizomycotina</taxon>
        <taxon>Sordariomycetes</taxon>
        <taxon>Hypocreomycetidae</taxon>
        <taxon>Hypocreales</taxon>
        <taxon>Hypocreaceae</taxon>
        <taxon>Trichoderma</taxon>
    </lineage>
</organism>
<proteinExistence type="predicted"/>
<feature type="chain" id="PRO_5003524222" description="Cyanovirin-N domain-containing protein" evidence="1">
    <location>
        <begin position="20"/>
        <end position="139"/>
    </location>
</feature>
<keyword evidence="3" id="KW-1185">Reference proteome</keyword>
<dbReference type="Proteomes" id="UP000007115">
    <property type="component" value="Unassembled WGS sequence"/>
</dbReference>
<dbReference type="EMBL" id="ABDF02000063">
    <property type="protein sequence ID" value="EHK21764.1"/>
    <property type="molecule type" value="Genomic_DNA"/>
</dbReference>
<protein>
    <recommendedName>
        <fullName evidence="4">Cyanovirin-N domain-containing protein</fullName>
    </recommendedName>
</protein>
<sequence>MKPSTIFISAISYVSLASSAAIANPDDSLNALEKRSCFKTGASYGAEKAAANKAALTACSGALTGTYSKRETRVKCYPIGNNKVVMLTIGLTGKNAPSSRTIYSQECFDGLSKEIECSKGGDTTYGNWRYRADPNEGSC</sequence>
<evidence type="ECO:0000313" key="3">
    <source>
        <dbReference type="Proteomes" id="UP000007115"/>
    </source>
</evidence>
<dbReference type="AlphaFoldDB" id="G9MUU9"/>
<comment type="caution">
    <text evidence="2">The sequence shown here is derived from an EMBL/GenBank/DDBJ whole genome shotgun (WGS) entry which is preliminary data.</text>
</comment>
<dbReference type="GeneID" id="25786859"/>
<keyword evidence="1" id="KW-0732">Signal</keyword>
<dbReference type="OMA" id="PYAINFA"/>
<dbReference type="RefSeq" id="XP_013955959.1">
    <property type="nucleotide sequence ID" value="XM_014100484.1"/>
</dbReference>
<feature type="signal peptide" evidence="1">
    <location>
        <begin position="1"/>
        <end position="19"/>
    </location>
</feature>
<dbReference type="eggNOG" id="ENOG502SWBW">
    <property type="taxonomic scope" value="Eukaryota"/>
</dbReference>
<evidence type="ECO:0008006" key="4">
    <source>
        <dbReference type="Google" id="ProtNLM"/>
    </source>
</evidence>
<dbReference type="OrthoDB" id="4825549at2759"/>